<dbReference type="Gene3D" id="3.90.190.10">
    <property type="entry name" value="Protein tyrosine phosphatase superfamily"/>
    <property type="match status" value="1"/>
</dbReference>
<dbReference type="PROSITE" id="PS50056">
    <property type="entry name" value="TYR_PHOSPHATASE_2"/>
    <property type="match status" value="1"/>
</dbReference>
<reference evidence="2" key="1">
    <citation type="journal article" date="2011" name="Environ. Microbiol.">
        <title>Diversity, abundance and characterization of ruminal cysteine phytases suggest their important role in phytate degradation.</title>
        <authorList>
            <person name="Huang H."/>
            <person name="Zhang R."/>
            <person name="Fu D."/>
            <person name="Luo J."/>
            <person name="Li Z."/>
            <person name="Luo H."/>
            <person name="Shi P."/>
            <person name="Yang P."/>
            <person name="Diao Q."/>
            <person name="Yao B."/>
        </authorList>
    </citation>
    <scope>NUCLEOTIDE SEQUENCE</scope>
</reference>
<proteinExistence type="predicted"/>
<dbReference type="InterPro" id="IPR000387">
    <property type="entry name" value="Tyr_Pase_dom"/>
</dbReference>
<feature type="non-terminal residue" evidence="2">
    <location>
        <position position="132"/>
    </location>
</feature>
<dbReference type="SUPFAM" id="SSF52799">
    <property type="entry name" value="(Phosphotyrosine protein) phosphatases II"/>
    <property type="match status" value="1"/>
</dbReference>
<feature type="domain" description="Tyrosine specific protein phosphatases" evidence="1">
    <location>
        <begin position="105"/>
        <end position="132"/>
    </location>
</feature>
<evidence type="ECO:0000259" key="1">
    <source>
        <dbReference type="PROSITE" id="PS50056"/>
    </source>
</evidence>
<dbReference type="Pfam" id="PF14566">
    <property type="entry name" value="PTPlike_phytase"/>
    <property type="match status" value="1"/>
</dbReference>
<organism evidence="2">
    <name type="scientific">uncultured microorganism</name>
    <dbReference type="NCBI Taxonomy" id="358574"/>
    <lineage>
        <taxon>unclassified sequences</taxon>
        <taxon>environmental samples</taxon>
    </lineage>
</organism>
<sequence>VDLREESHAIINGHHLSQYGFQNWVNIGRSKDEIIENEKQLVHSLKGGKITYAKIGSSTNYEPKDPVEVEVSEALTEEELVTSLGLKYQRITALDHVFQKDAIIDDFIAFYRSLPADGAWFHVHCEAGNGRT</sequence>
<dbReference type="Gene3D" id="3.30.70.1690">
    <property type="match status" value="1"/>
</dbReference>
<dbReference type="AlphaFoldDB" id="D3YCG4"/>
<protein>
    <submittedName>
        <fullName evidence="2">PTP-like phytase</fullName>
    </submittedName>
</protein>
<accession>D3YCG4</accession>
<name>D3YCG4_9ZZZZ</name>
<dbReference type="EMBL" id="GU451864">
    <property type="protein sequence ID" value="ADD26742.1"/>
    <property type="molecule type" value="Genomic_DNA"/>
</dbReference>
<evidence type="ECO:0000313" key="2">
    <source>
        <dbReference type="EMBL" id="ADD26742.1"/>
    </source>
</evidence>
<feature type="non-terminal residue" evidence="2">
    <location>
        <position position="1"/>
    </location>
</feature>
<dbReference type="SMART" id="SM01301">
    <property type="entry name" value="PTPlike_phytase"/>
    <property type="match status" value="1"/>
</dbReference>
<dbReference type="InterPro" id="IPR029021">
    <property type="entry name" value="Prot-tyrosine_phosphatase-like"/>
</dbReference>